<dbReference type="PANTHER" id="PTHR11764">
    <property type="entry name" value="TERPENE CYCLASE/MUTASE FAMILY MEMBER"/>
    <property type="match status" value="1"/>
</dbReference>
<dbReference type="InterPro" id="IPR032696">
    <property type="entry name" value="SQ_cyclase_C"/>
</dbReference>
<dbReference type="PANTHER" id="PTHR11764:SF76">
    <property type="entry name" value="TERPENE CYCLASE_MUTASE FAMILY MEMBER"/>
    <property type="match status" value="1"/>
</dbReference>
<comment type="similarity">
    <text evidence="2">Belongs to the terpene cyclase/mutase family.</text>
</comment>
<dbReference type="GO" id="GO:0005811">
    <property type="term" value="C:lipid droplet"/>
    <property type="evidence" value="ECO:0007669"/>
    <property type="project" value="InterPro"/>
</dbReference>
<dbReference type="Pfam" id="PF13243">
    <property type="entry name" value="SQHop_cyclase_C"/>
    <property type="match status" value="1"/>
</dbReference>
<reference evidence="6" key="1">
    <citation type="journal article" date="2017" name="Genome Biol.">
        <title>Comparative genomics reveals high biological diversity and specific adaptations in the industrially and medically important fungal genus Aspergillus.</title>
        <authorList>
            <person name="de Vries R.P."/>
            <person name="Riley R."/>
            <person name="Wiebenga A."/>
            <person name="Aguilar-Osorio G."/>
            <person name="Amillis S."/>
            <person name="Uchima C.A."/>
            <person name="Anderluh G."/>
            <person name="Asadollahi M."/>
            <person name="Askin M."/>
            <person name="Barry K."/>
            <person name="Battaglia E."/>
            <person name="Bayram O."/>
            <person name="Benocci T."/>
            <person name="Braus-Stromeyer S.A."/>
            <person name="Caldana C."/>
            <person name="Canovas D."/>
            <person name="Cerqueira G.C."/>
            <person name="Chen F."/>
            <person name="Chen W."/>
            <person name="Choi C."/>
            <person name="Clum A."/>
            <person name="Dos Santos R.A."/>
            <person name="Damasio A.R."/>
            <person name="Diallinas G."/>
            <person name="Emri T."/>
            <person name="Fekete E."/>
            <person name="Flipphi M."/>
            <person name="Freyberg S."/>
            <person name="Gallo A."/>
            <person name="Gournas C."/>
            <person name="Habgood R."/>
            <person name="Hainaut M."/>
            <person name="Harispe M.L."/>
            <person name="Henrissat B."/>
            <person name="Hilden K.S."/>
            <person name="Hope R."/>
            <person name="Hossain A."/>
            <person name="Karabika E."/>
            <person name="Karaffa L."/>
            <person name="Karanyi Z."/>
            <person name="Krasevec N."/>
            <person name="Kuo A."/>
            <person name="Kusch H."/>
            <person name="LaButti K."/>
            <person name="Lagendijk E.L."/>
            <person name="Lapidus A."/>
            <person name="Levasseur A."/>
            <person name="Lindquist E."/>
            <person name="Lipzen A."/>
            <person name="Logrieco A.F."/>
            <person name="MacCabe A."/>
            <person name="Maekelae M.R."/>
            <person name="Malavazi I."/>
            <person name="Melin P."/>
            <person name="Meyer V."/>
            <person name="Mielnichuk N."/>
            <person name="Miskei M."/>
            <person name="Molnar A.P."/>
            <person name="Mule G."/>
            <person name="Ngan C.Y."/>
            <person name="Orejas M."/>
            <person name="Orosz E."/>
            <person name="Ouedraogo J.P."/>
            <person name="Overkamp K.M."/>
            <person name="Park H.-S."/>
            <person name="Perrone G."/>
            <person name="Piumi F."/>
            <person name="Punt P.J."/>
            <person name="Ram A.F."/>
            <person name="Ramon A."/>
            <person name="Rauscher S."/>
            <person name="Record E."/>
            <person name="Riano-Pachon D.M."/>
            <person name="Robert V."/>
            <person name="Roehrig J."/>
            <person name="Ruller R."/>
            <person name="Salamov A."/>
            <person name="Salih N.S."/>
            <person name="Samson R.A."/>
            <person name="Sandor E."/>
            <person name="Sanguinetti M."/>
            <person name="Schuetze T."/>
            <person name="Sepcic K."/>
            <person name="Shelest E."/>
            <person name="Sherlock G."/>
            <person name="Sophianopoulou V."/>
            <person name="Squina F.M."/>
            <person name="Sun H."/>
            <person name="Susca A."/>
            <person name="Todd R.B."/>
            <person name="Tsang A."/>
            <person name="Unkles S.E."/>
            <person name="van de Wiele N."/>
            <person name="van Rossen-Uffink D."/>
            <person name="Oliveira J.V."/>
            <person name="Vesth T.C."/>
            <person name="Visser J."/>
            <person name="Yu J.-H."/>
            <person name="Zhou M."/>
            <person name="Andersen M.R."/>
            <person name="Archer D.B."/>
            <person name="Baker S.E."/>
            <person name="Benoit I."/>
            <person name="Brakhage A.A."/>
            <person name="Braus G.H."/>
            <person name="Fischer R."/>
            <person name="Frisvad J.C."/>
            <person name="Goldman G.H."/>
            <person name="Houbraken J."/>
            <person name="Oakley B."/>
            <person name="Pocsi I."/>
            <person name="Scazzocchio C."/>
            <person name="Seiboth B."/>
            <person name="vanKuyk P.A."/>
            <person name="Wortman J."/>
            <person name="Dyer P.S."/>
            <person name="Grigoriev I.V."/>
        </authorList>
    </citation>
    <scope>NUCLEOTIDE SEQUENCE [LARGE SCALE GENOMIC DNA]</scope>
    <source>
        <strain evidence="6">DTO 134E9</strain>
    </source>
</reference>
<dbReference type="InterPro" id="IPR018333">
    <property type="entry name" value="Squalene_cyclase"/>
</dbReference>
<feature type="domain" description="Squalene cyclase N-terminal" evidence="4">
    <location>
        <begin position="107"/>
        <end position="333"/>
    </location>
</feature>
<keyword evidence="6" id="KW-1185">Reference proteome</keyword>
<accession>A0A1L9R826</accession>
<dbReference type="InterPro" id="IPR008930">
    <property type="entry name" value="Terpenoid_cyclase/PrenylTrfase"/>
</dbReference>
<dbReference type="EMBL" id="KV878216">
    <property type="protein sequence ID" value="OJJ31027.1"/>
    <property type="molecule type" value="Genomic_DNA"/>
</dbReference>
<dbReference type="VEuPathDB" id="FungiDB:ASPWEDRAFT_118302"/>
<organism evidence="5 6">
    <name type="scientific">Aspergillus wentii DTO 134E9</name>
    <dbReference type="NCBI Taxonomy" id="1073089"/>
    <lineage>
        <taxon>Eukaryota</taxon>
        <taxon>Fungi</taxon>
        <taxon>Dikarya</taxon>
        <taxon>Ascomycota</taxon>
        <taxon>Pezizomycotina</taxon>
        <taxon>Eurotiomycetes</taxon>
        <taxon>Eurotiomycetidae</taxon>
        <taxon>Eurotiales</taxon>
        <taxon>Aspergillaceae</taxon>
        <taxon>Aspergillus</taxon>
        <taxon>Aspergillus subgen. Cremei</taxon>
    </lineage>
</organism>
<proteinExistence type="inferred from homology"/>
<protein>
    <recommendedName>
        <fullName evidence="2">Terpene cyclase/mutase family member</fullName>
        <ecNumber evidence="2">5.4.99.-</ecNumber>
    </recommendedName>
</protein>
<dbReference type="OrthoDB" id="21502at2759"/>
<dbReference type="GeneID" id="63744656"/>
<feature type="domain" description="Squalene cyclase C-terminal" evidence="3">
    <location>
        <begin position="407"/>
        <end position="738"/>
    </location>
</feature>
<dbReference type="Proteomes" id="UP000184383">
    <property type="component" value="Unassembled WGS sequence"/>
</dbReference>
<gene>
    <name evidence="5" type="ORF">ASPWEDRAFT_118302</name>
</gene>
<keyword evidence="2" id="KW-0413">Isomerase</keyword>
<evidence type="ECO:0000313" key="6">
    <source>
        <dbReference type="Proteomes" id="UP000184383"/>
    </source>
</evidence>
<dbReference type="Gene3D" id="1.50.10.20">
    <property type="match status" value="2"/>
</dbReference>
<dbReference type="RefSeq" id="XP_040684704.1">
    <property type="nucleotide sequence ID" value="XM_040828808.1"/>
</dbReference>
<name>A0A1L9R826_ASPWE</name>
<dbReference type="SUPFAM" id="SSF48239">
    <property type="entry name" value="Terpenoid cyclases/Protein prenyltransferases"/>
    <property type="match status" value="2"/>
</dbReference>
<evidence type="ECO:0000259" key="4">
    <source>
        <dbReference type="Pfam" id="PF13249"/>
    </source>
</evidence>
<dbReference type="Pfam" id="PF13249">
    <property type="entry name" value="SQHop_cyclase_N"/>
    <property type="match status" value="1"/>
</dbReference>
<sequence length="747" mass="85156">MREFALKIKDSVDPEAVAERSYQDPSSYWPFSSRRTELEGWRLAPEEGFGRLKWNYLPTEQEREAYPQDTPSRFFLERPMLTPEFGAAKKPSETVFNAARFHSNVQISQLGCWAADMSCVFFVTPMLIITWYLTGAVIPEAQAIELVNYILASQNEDGGWPTYLREKTALMGTIMIYVALRLIGLPAENEHLVKARGCLLQMGGAAYLPCWAKFWLAMLGLYEWEGTDPYPAEIWLLPEWLPISPWKWYCFPRQVYMAMSFLAARKFTIPSNPLLDQIRAEIYVESYSSLNFASLRGMVLQNDRHQPKSWALNALNWAVANIWTPFFRTQALAQRAEEKVWELIYLCDKANNSTGGGCVDQYLFMLAFYCKWGPDSKDLKRIQQNSFEYLWMSPKGMQSMSIHGGHAWETSFVLQSLVESGVSETPELKETTQRAYKYLVDQQYLEDWADSPPCYRFSRLGGWPFTAKYSGMACSDCTGEAFKAILLLEKHTNLPRLTTDQSHRLAVDNLLLVQNTTGGYSTFEPTRTTPLLERLNGTELFGKVMVEYDFTECTSSAITALALFQSQDPSYRADEVKRAITRGLQYIHQEQRADGGWLAGWGVGFTYGTMFALEALEMAGKNYSNHFAAKKACEFLLDKQKPDGGWGETVDSILKETYTQSDDTHTVQTAWGCIALMNASYPDPEPIKKGIRLIMSRQKPNGEWPQERPVGSGIVTCELLYHNYVYSFGIRAVNMYRQRYGDEALLG</sequence>
<dbReference type="EC" id="5.4.99.-" evidence="2"/>
<evidence type="ECO:0000256" key="2">
    <source>
        <dbReference type="RuleBase" id="RU362003"/>
    </source>
</evidence>
<dbReference type="STRING" id="1073089.A0A1L9R826"/>
<dbReference type="SFLD" id="SFLDG01016">
    <property type="entry name" value="Prenyltransferase_Like_2"/>
    <property type="match status" value="1"/>
</dbReference>
<dbReference type="NCBIfam" id="TIGR01787">
    <property type="entry name" value="squalene_cyclas"/>
    <property type="match status" value="1"/>
</dbReference>
<evidence type="ECO:0000259" key="3">
    <source>
        <dbReference type="Pfam" id="PF13243"/>
    </source>
</evidence>
<evidence type="ECO:0000313" key="5">
    <source>
        <dbReference type="EMBL" id="OJJ31027.1"/>
    </source>
</evidence>
<dbReference type="GO" id="GO:0006696">
    <property type="term" value="P:ergosterol biosynthetic process"/>
    <property type="evidence" value="ECO:0007669"/>
    <property type="project" value="TreeGrafter"/>
</dbReference>
<dbReference type="GO" id="GO:0016104">
    <property type="term" value="P:triterpenoid biosynthetic process"/>
    <property type="evidence" value="ECO:0007669"/>
    <property type="project" value="InterPro"/>
</dbReference>
<dbReference type="InterPro" id="IPR032697">
    <property type="entry name" value="SQ_cyclase_N"/>
</dbReference>
<keyword evidence="1" id="KW-0677">Repeat</keyword>
<dbReference type="GO" id="GO:0000250">
    <property type="term" value="F:lanosterol synthase activity"/>
    <property type="evidence" value="ECO:0007669"/>
    <property type="project" value="TreeGrafter"/>
</dbReference>
<evidence type="ECO:0000256" key="1">
    <source>
        <dbReference type="ARBA" id="ARBA00022737"/>
    </source>
</evidence>
<dbReference type="AlphaFoldDB" id="A0A1L9R826"/>